<dbReference type="AlphaFoldDB" id="A0A9P5HI13"/>
<dbReference type="InterPro" id="IPR036864">
    <property type="entry name" value="Zn2-C6_fun-type_DNA-bd_sf"/>
</dbReference>
<dbReference type="Proteomes" id="UP000722485">
    <property type="component" value="Unassembled WGS sequence"/>
</dbReference>
<keyword evidence="6" id="KW-1185">Reference proteome</keyword>
<dbReference type="CDD" id="cd12148">
    <property type="entry name" value="fungal_TF_MHR"/>
    <property type="match status" value="1"/>
</dbReference>
<evidence type="ECO:0000313" key="6">
    <source>
        <dbReference type="Proteomes" id="UP000722485"/>
    </source>
</evidence>
<dbReference type="GO" id="GO:0000976">
    <property type="term" value="F:transcription cis-regulatory region binding"/>
    <property type="evidence" value="ECO:0007669"/>
    <property type="project" value="TreeGrafter"/>
</dbReference>
<reference evidence="5" key="1">
    <citation type="submission" date="2020-03" db="EMBL/GenBank/DDBJ databases">
        <title>Draft Genome Sequence of Cylindrodendrum hubeiense.</title>
        <authorList>
            <person name="Buettner E."/>
            <person name="Kellner H."/>
        </authorList>
    </citation>
    <scope>NUCLEOTIDE SEQUENCE</scope>
    <source>
        <strain evidence="5">IHI 201604</strain>
    </source>
</reference>
<evidence type="ECO:0000259" key="4">
    <source>
        <dbReference type="PROSITE" id="PS50048"/>
    </source>
</evidence>
<feature type="region of interest" description="Disordered" evidence="3">
    <location>
        <begin position="301"/>
        <end position="320"/>
    </location>
</feature>
<dbReference type="GO" id="GO:0005634">
    <property type="term" value="C:nucleus"/>
    <property type="evidence" value="ECO:0007669"/>
    <property type="project" value="UniProtKB-SubCell"/>
</dbReference>
<organism evidence="5 6">
    <name type="scientific">Cylindrodendrum hubeiense</name>
    <dbReference type="NCBI Taxonomy" id="595255"/>
    <lineage>
        <taxon>Eukaryota</taxon>
        <taxon>Fungi</taxon>
        <taxon>Dikarya</taxon>
        <taxon>Ascomycota</taxon>
        <taxon>Pezizomycotina</taxon>
        <taxon>Sordariomycetes</taxon>
        <taxon>Hypocreomycetidae</taxon>
        <taxon>Hypocreales</taxon>
        <taxon>Nectriaceae</taxon>
        <taxon>Cylindrodendrum</taxon>
    </lineage>
</organism>
<dbReference type="GO" id="GO:0045944">
    <property type="term" value="P:positive regulation of transcription by RNA polymerase II"/>
    <property type="evidence" value="ECO:0007669"/>
    <property type="project" value="TreeGrafter"/>
</dbReference>
<feature type="region of interest" description="Disordered" evidence="3">
    <location>
        <begin position="178"/>
        <end position="198"/>
    </location>
</feature>
<dbReference type="EMBL" id="JAANBB010000022">
    <property type="protein sequence ID" value="KAF7555297.1"/>
    <property type="molecule type" value="Genomic_DNA"/>
</dbReference>
<dbReference type="OrthoDB" id="5319341at2759"/>
<evidence type="ECO:0000256" key="2">
    <source>
        <dbReference type="ARBA" id="ARBA00023242"/>
    </source>
</evidence>
<dbReference type="GO" id="GO:0000981">
    <property type="term" value="F:DNA-binding transcription factor activity, RNA polymerase II-specific"/>
    <property type="evidence" value="ECO:0007669"/>
    <property type="project" value="InterPro"/>
</dbReference>
<accession>A0A9P5HI13</accession>
<dbReference type="GO" id="GO:0008270">
    <property type="term" value="F:zinc ion binding"/>
    <property type="evidence" value="ECO:0007669"/>
    <property type="project" value="InterPro"/>
</dbReference>
<gene>
    <name evidence="5" type="ORF">G7Z17_g2293</name>
</gene>
<name>A0A9P5HI13_9HYPO</name>
<comment type="subcellular location">
    <subcellularLocation>
        <location evidence="1">Nucleus</location>
    </subcellularLocation>
</comment>
<dbReference type="PROSITE" id="PS00463">
    <property type="entry name" value="ZN2_CY6_FUNGAL_1"/>
    <property type="match status" value="1"/>
</dbReference>
<proteinExistence type="predicted"/>
<dbReference type="Pfam" id="PF00172">
    <property type="entry name" value="Zn_clus"/>
    <property type="match status" value="1"/>
</dbReference>
<comment type="caution">
    <text evidence="5">The sequence shown here is derived from an EMBL/GenBank/DDBJ whole genome shotgun (WGS) entry which is preliminary data.</text>
</comment>
<dbReference type="Pfam" id="PF11951">
    <property type="entry name" value="Fungal_trans_2"/>
    <property type="match status" value="1"/>
</dbReference>
<keyword evidence="2" id="KW-0539">Nucleus</keyword>
<dbReference type="PROSITE" id="PS50048">
    <property type="entry name" value="ZN2_CY6_FUNGAL_2"/>
    <property type="match status" value="1"/>
</dbReference>
<protein>
    <recommendedName>
        <fullName evidence="4">Zn(2)-C6 fungal-type domain-containing protein</fullName>
    </recommendedName>
</protein>
<dbReference type="PANTHER" id="PTHR37534:SF3">
    <property type="entry name" value="ZN(II)2CYS6 TRANSCRIPTION FACTOR (EUROFUNG)"/>
    <property type="match status" value="1"/>
</dbReference>
<evidence type="ECO:0000256" key="1">
    <source>
        <dbReference type="ARBA" id="ARBA00004123"/>
    </source>
</evidence>
<dbReference type="CDD" id="cd00067">
    <property type="entry name" value="GAL4"/>
    <property type="match status" value="1"/>
</dbReference>
<evidence type="ECO:0000313" key="5">
    <source>
        <dbReference type="EMBL" id="KAF7555297.1"/>
    </source>
</evidence>
<dbReference type="InterPro" id="IPR021858">
    <property type="entry name" value="Fun_TF"/>
</dbReference>
<dbReference type="SMART" id="SM00066">
    <property type="entry name" value="GAL4"/>
    <property type="match status" value="1"/>
</dbReference>
<dbReference type="SUPFAM" id="SSF57701">
    <property type="entry name" value="Zn2/Cys6 DNA-binding domain"/>
    <property type="match status" value="1"/>
</dbReference>
<dbReference type="PANTHER" id="PTHR37534">
    <property type="entry name" value="TRANSCRIPTIONAL ACTIVATOR PROTEIN UGA3"/>
    <property type="match status" value="1"/>
</dbReference>
<dbReference type="InterPro" id="IPR001138">
    <property type="entry name" value="Zn2Cys6_DnaBD"/>
</dbReference>
<sequence>MPFGGAPRTRRVRPSRARGLRVSTGCLTCRARRIKCDETRPKCRKCAKSSRDCSYAGSPAPNDAVTISHSPASTAHTQLEHEINSGTLDSISVSGTCPISTGGDHASIEAAAIDVDQALRPGPIPIDPILSHITSPQTHSYILNASPFEWFDLLAQDAISNIQRHNLSNVAPRWNFDETSLSRRQSPSRDGDEADTPSATFAAGVDGSFIPGADCGNAVGHRGKNSSAGSAIWNTTTPIAIQGDDLAYFQHYIQVVGPMLDLFDPSRHFTDMVPHLALHNVGVLKSILAVAARHWPLADRRPGTNHLSPGSSLGGSEAPSNSGDIATQYYYETLQYLSKTLSYHSYADSHEILATAILISTYEMLGSDNDGESVDGMRRAVWWAWLRQDMWAAFRAGRPTLTFWRPKKSLEDLGPDEYATRIVYIAAKVVQFAGMETATSAESIQQRIDHGNRLLKDLQSWDNLLPASFRPIVSASEGDGRGASAHTEPIWIHPPSHAGAVQTYHFAMIALLIHMPSIGGVDAYRVRQRQLDDSFRIICGIASHEVHQGPLAFVNIQALYAAGLCVQTPAKKTALLEILQRTMDASKFPAMDVIGKLNRYWETTSY</sequence>
<evidence type="ECO:0000256" key="3">
    <source>
        <dbReference type="SAM" id="MobiDB-lite"/>
    </source>
</evidence>
<feature type="domain" description="Zn(2)-C6 fungal-type" evidence="4">
    <location>
        <begin position="25"/>
        <end position="55"/>
    </location>
</feature>
<dbReference type="Gene3D" id="4.10.240.10">
    <property type="entry name" value="Zn(2)-C6 fungal-type DNA-binding domain"/>
    <property type="match status" value="1"/>
</dbReference>